<keyword evidence="3" id="KW-1185">Reference proteome</keyword>
<accession>A0A813EQX6</accession>
<evidence type="ECO:0000313" key="3">
    <source>
        <dbReference type="Proteomes" id="UP000654075"/>
    </source>
</evidence>
<feature type="compositionally biased region" description="Basic and acidic residues" evidence="1">
    <location>
        <begin position="26"/>
        <end position="42"/>
    </location>
</feature>
<organism evidence="2 3">
    <name type="scientific">Polarella glacialis</name>
    <name type="common">Dinoflagellate</name>
    <dbReference type="NCBI Taxonomy" id="89957"/>
    <lineage>
        <taxon>Eukaryota</taxon>
        <taxon>Sar</taxon>
        <taxon>Alveolata</taxon>
        <taxon>Dinophyceae</taxon>
        <taxon>Suessiales</taxon>
        <taxon>Suessiaceae</taxon>
        <taxon>Polarella</taxon>
    </lineage>
</organism>
<dbReference type="AlphaFoldDB" id="A0A813EQX6"/>
<feature type="non-terminal residue" evidence="2">
    <location>
        <position position="1"/>
    </location>
</feature>
<name>A0A813EQX6_POLGL</name>
<feature type="compositionally biased region" description="Basic residues" evidence="1">
    <location>
        <begin position="1"/>
        <end position="25"/>
    </location>
</feature>
<feature type="region of interest" description="Disordered" evidence="1">
    <location>
        <begin position="1"/>
        <end position="94"/>
    </location>
</feature>
<dbReference type="EMBL" id="CAJNNV010015524">
    <property type="protein sequence ID" value="CAE8603545.1"/>
    <property type="molecule type" value="Genomic_DNA"/>
</dbReference>
<feature type="compositionally biased region" description="Basic residues" evidence="1">
    <location>
        <begin position="43"/>
        <end position="58"/>
    </location>
</feature>
<evidence type="ECO:0000256" key="1">
    <source>
        <dbReference type="SAM" id="MobiDB-lite"/>
    </source>
</evidence>
<comment type="caution">
    <text evidence="2">The sequence shown here is derived from an EMBL/GenBank/DDBJ whole genome shotgun (WGS) entry which is preliminary data.</text>
</comment>
<proteinExistence type="predicted"/>
<protein>
    <submittedName>
        <fullName evidence="2">Uncharacterized protein</fullName>
    </submittedName>
</protein>
<dbReference type="Proteomes" id="UP000654075">
    <property type="component" value="Unassembled WGS sequence"/>
</dbReference>
<reference evidence="2" key="1">
    <citation type="submission" date="2021-02" db="EMBL/GenBank/DDBJ databases">
        <authorList>
            <person name="Dougan E. K."/>
            <person name="Rhodes N."/>
            <person name="Thang M."/>
            <person name="Chan C."/>
        </authorList>
    </citation>
    <scope>NUCLEOTIDE SEQUENCE</scope>
</reference>
<sequence>LGRTPRRSSRCSSGRRRRSCWRRRRPDSEKRSSDSTRLLPHDFRKRRSAARRRCRAASKRPAEAQKRPAGWPWSWSNGAHTPRQLGRSSAPKRSCRQREPAFCFPLGRPGAAPATLEQALRMPRRQAQSIMGFCAKSIPAEDEAA</sequence>
<evidence type="ECO:0000313" key="2">
    <source>
        <dbReference type="EMBL" id="CAE8603545.1"/>
    </source>
</evidence>
<gene>
    <name evidence="2" type="ORF">PGLA1383_LOCUS21752</name>
</gene>